<dbReference type="SUPFAM" id="SSF54001">
    <property type="entry name" value="Cysteine proteinases"/>
    <property type="match status" value="1"/>
</dbReference>
<evidence type="ECO:0000256" key="5">
    <source>
        <dbReference type="ARBA" id="ARBA00023043"/>
    </source>
</evidence>
<dbReference type="InterPro" id="IPR036770">
    <property type="entry name" value="Ankyrin_rpt-contain_sf"/>
</dbReference>
<accession>A0ABS8X330</accession>
<dbReference type="SUPFAM" id="SSF48403">
    <property type="entry name" value="Ankyrin repeat"/>
    <property type="match status" value="1"/>
</dbReference>
<keyword evidence="3" id="KW-0378">Hydrolase</keyword>
<evidence type="ECO:0000256" key="6">
    <source>
        <dbReference type="PROSITE-ProRule" id="PRU00023"/>
    </source>
</evidence>
<feature type="domain" description="Peptidase C58 YopT-type" evidence="7">
    <location>
        <begin position="236"/>
        <end position="324"/>
    </location>
</feature>
<evidence type="ECO:0000313" key="8">
    <source>
        <dbReference type="EMBL" id="MCE3533153.1"/>
    </source>
</evidence>
<dbReference type="InterPro" id="IPR038765">
    <property type="entry name" value="Papain-like_cys_pep_sf"/>
</dbReference>
<evidence type="ECO:0000256" key="3">
    <source>
        <dbReference type="ARBA" id="ARBA00022801"/>
    </source>
</evidence>
<dbReference type="PROSITE" id="PS50088">
    <property type="entry name" value="ANK_REPEAT"/>
    <property type="match status" value="3"/>
</dbReference>
<keyword evidence="9" id="KW-1185">Reference proteome</keyword>
<dbReference type="PANTHER" id="PTHR24178:SF41">
    <property type="entry name" value="ANKYRIN-2 ISOFORM X1"/>
    <property type="match status" value="1"/>
</dbReference>
<dbReference type="PROSITE" id="PS50297">
    <property type="entry name" value="ANK_REP_REGION"/>
    <property type="match status" value="3"/>
</dbReference>
<evidence type="ECO:0000259" key="7">
    <source>
        <dbReference type="Pfam" id="PF03543"/>
    </source>
</evidence>
<dbReference type="RefSeq" id="WP_182349851.1">
    <property type="nucleotide sequence ID" value="NZ_JAJSPM010000008.1"/>
</dbReference>
<feature type="repeat" description="ANK" evidence="6">
    <location>
        <begin position="580"/>
        <end position="612"/>
    </location>
</feature>
<dbReference type="SMART" id="SM00248">
    <property type="entry name" value="ANK"/>
    <property type="match status" value="6"/>
</dbReference>
<proteinExistence type="predicted"/>
<keyword evidence="1" id="KW-0645">Protease</keyword>
<dbReference type="Gene3D" id="1.25.40.20">
    <property type="entry name" value="Ankyrin repeat-containing domain"/>
    <property type="match status" value="2"/>
</dbReference>
<evidence type="ECO:0000256" key="1">
    <source>
        <dbReference type="ARBA" id="ARBA00022670"/>
    </source>
</evidence>
<dbReference type="Pfam" id="PF12796">
    <property type="entry name" value="Ank_2"/>
    <property type="match status" value="2"/>
</dbReference>
<dbReference type="Proteomes" id="UP001320170">
    <property type="component" value="Unassembled WGS sequence"/>
</dbReference>
<name>A0ABS8X330_9GAMM</name>
<feature type="repeat" description="ANK" evidence="6">
    <location>
        <begin position="547"/>
        <end position="579"/>
    </location>
</feature>
<protein>
    <submittedName>
        <fullName evidence="8">Ankyrin repeat domain-containing protein</fullName>
    </submittedName>
</protein>
<dbReference type="InterPro" id="IPR006473">
    <property type="entry name" value="Peptidase_C58_Yopt"/>
</dbReference>
<comment type="caution">
    <text evidence="8">The sequence shown here is derived from an EMBL/GenBank/DDBJ whole genome shotgun (WGS) entry which is preliminary data.</text>
</comment>
<evidence type="ECO:0000256" key="2">
    <source>
        <dbReference type="ARBA" id="ARBA00022737"/>
    </source>
</evidence>
<gene>
    <name evidence="8" type="ORF">LXO92_12255</name>
</gene>
<dbReference type="Pfam" id="PF03543">
    <property type="entry name" value="Peptidase_C58"/>
    <property type="match status" value="1"/>
</dbReference>
<keyword evidence="4" id="KW-0788">Thiol protease</keyword>
<keyword evidence="5 6" id="KW-0040">ANK repeat</keyword>
<evidence type="ECO:0000256" key="4">
    <source>
        <dbReference type="ARBA" id="ARBA00022807"/>
    </source>
</evidence>
<evidence type="ECO:0000313" key="9">
    <source>
        <dbReference type="Proteomes" id="UP001320170"/>
    </source>
</evidence>
<dbReference type="PANTHER" id="PTHR24178">
    <property type="entry name" value="MOLTING PROTEIN MLT-4"/>
    <property type="match status" value="1"/>
</dbReference>
<dbReference type="EMBL" id="JAJTND010000004">
    <property type="protein sequence ID" value="MCE3533153.1"/>
    <property type="molecule type" value="Genomic_DNA"/>
</dbReference>
<dbReference type="InterPro" id="IPR002110">
    <property type="entry name" value="Ankyrin_rpt"/>
</dbReference>
<reference evidence="8 9" key="1">
    <citation type="journal article" date="2024" name="Pathogens">
        <title>Characterization of a Novel Species of Legionella Isolated from a Healthcare Facility: Legionella resiliens sp. nov.</title>
        <authorList>
            <person name="Cristino S."/>
            <person name="Pascale M.R."/>
            <person name="Marino F."/>
            <person name="Derelitto C."/>
            <person name="Salaris S."/>
            <person name="Orsini M."/>
            <person name="Squarzoni S."/>
            <person name="Grottola A."/>
            <person name="Girolamini L."/>
        </authorList>
    </citation>
    <scope>NUCLEOTIDE SEQUENCE [LARGE SCALE GENOMIC DNA]</scope>
    <source>
        <strain evidence="8 9">8cVS16</strain>
    </source>
</reference>
<sequence length="807" mass="92650">MPLYFHKKRSYSVADAENYLNDKSNFNYLYSLTSIFDDLRADFQLFSKSMKAYYSLTRLYGTEYNQELYLSNLYKIFYEARGALEILQKKIMDRYGEINDAFSEFEKDVQTKSNLGKYRNFPTLLLGRNAYEDTLDRLGYLNECCIGTMKHLIETAEIFLPKFAKKIDEDANYITAREFNCPFLPLSQTFDPLIGRSNIDWDYWEGTCGGYIDFWQEQIASFGALQYMPVTTSDVYNAQGQAKTRSDVNKIAYKNENITMAEVVEKILNSIEEDQTYALSFLANVGGHATGIRRIPGTNGIEFFEPNYGIFVFPEENLFKSWFVRYTDHYASKNIFIEHFNLQARPAALNHKPVIHPSSTSLSFSNEALLNYMEGILTTFNNQEAKSFSDIPKEKILAEIASRFANGIKYIKNLKILEELENSIQDGVARNESEKLLIEFLNKQPFAFKESFLQMIQKTKEDLELREGDAVSFPKARKSIQIDLPIFSAISLGDSEEFNAYLADKKDVNVFNYEKDTLLIHAIKHKQYEMCKKLLVQNADVTEADGKGFTPLHLVIQNGYFDLAKEIIARGAKINAATHNKETPLHFAVSNNALDIVNLLLTKNASVNYRLVDTGETPLHIAFRRGAHEILQALIKPKNVNLGIKDNQGESVLSLAVKKRDLHTLQLLLNNKSTQEKERLLNEEYDSHNLLHFAIDNKDVDMIIYLLENGAKTAKAIENRYLFTDNPNLESSLIKAAQYVEKRSSYETRHSFFGKPIQFGFTKEDKILGAKHIISSILNNDTLQYDPVFREGDLKEIYDGYQRIKPR</sequence>
<feature type="repeat" description="ANK" evidence="6">
    <location>
        <begin position="614"/>
        <end position="636"/>
    </location>
</feature>
<keyword evidence="2" id="KW-0677">Repeat</keyword>
<dbReference type="Gene3D" id="3.90.70.20">
    <property type="match status" value="1"/>
</dbReference>
<organism evidence="8 9">
    <name type="scientific">Legionella resiliens</name>
    <dbReference type="NCBI Taxonomy" id="2905958"/>
    <lineage>
        <taxon>Bacteria</taxon>
        <taxon>Pseudomonadati</taxon>
        <taxon>Pseudomonadota</taxon>
        <taxon>Gammaproteobacteria</taxon>
        <taxon>Legionellales</taxon>
        <taxon>Legionellaceae</taxon>
        <taxon>Legionella</taxon>
    </lineage>
</organism>